<evidence type="ECO:0000256" key="3">
    <source>
        <dbReference type="ARBA" id="ARBA00022679"/>
    </source>
</evidence>
<dbReference type="InterPro" id="IPR050091">
    <property type="entry name" value="PKS_NRPS_Biosynth_Enz"/>
</dbReference>
<dbReference type="RefSeq" id="XP_062643959.1">
    <property type="nucleotide sequence ID" value="XM_062791449.1"/>
</dbReference>
<reference evidence="6" key="2">
    <citation type="submission" date="2023-05" db="EMBL/GenBank/DDBJ databases">
        <authorList>
            <consortium name="Lawrence Berkeley National Laboratory"/>
            <person name="Steindorff A."/>
            <person name="Hensen N."/>
            <person name="Bonometti L."/>
            <person name="Westerberg I."/>
            <person name="Brannstrom I.O."/>
            <person name="Guillou S."/>
            <person name="Cros-Aarteil S."/>
            <person name="Calhoun S."/>
            <person name="Haridas S."/>
            <person name="Kuo A."/>
            <person name="Mondo S."/>
            <person name="Pangilinan J."/>
            <person name="Riley R."/>
            <person name="Labutti K."/>
            <person name="Andreopoulos B."/>
            <person name="Lipzen A."/>
            <person name="Chen C."/>
            <person name="Yanf M."/>
            <person name="Daum C."/>
            <person name="Ng V."/>
            <person name="Clum A."/>
            <person name="Ohm R."/>
            <person name="Martin F."/>
            <person name="Silar P."/>
            <person name="Natvig D."/>
            <person name="Lalanne C."/>
            <person name="Gautier V."/>
            <person name="Ament-Velasquez S.L."/>
            <person name="Kruys A."/>
            <person name="Hutchinson M.I."/>
            <person name="Powell A.J."/>
            <person name="Barry K."/>
            <person name="Miller A.N."/>
            <person name="Grigoriev I.V."/>
            <person name="Debuchy R."/>
            <person name="Gladieux P."/>
            <person name="Thoren M.H."/>
            <person name="Johannesson H."/>
        </authorList>
    </citation>
    <scope>NUCLEOTIDE SEQUENCE</scope>
    <source>
        <strain evidence="6">CBS 731.68</strain>
    </source>
</reference>
<dbReference type="GO" id="GO:0004315">
    <property type="term" value="F:3-oxoacyl-[acyl-carrier-protein] synthase activity"/>
    <property type="evidence" value="ECO:0007669"/>
    <property type="project" value="InterPro"/>
</dbReference>
<dbReference type="SMART" id="SM00825">
    <property type="entry name" value="PKS_KS"/>
    <property type="match status" value="1"/>
</dbReference>
<sequence length="1201" mass="130109">MAISCAKNEEVIKHKATAMRTVLGVGAYGKAADDTGGAGSTTLAMRLEYDQGDDFTRQFPRTHVLAITEPRSASIVEPAGKLHELYCFARDHEGLQVQKMEVRASRRLAIAGPGAIQPDGRAADQGSLAEELVTTILASRYEWYSLLGELAKNLEHSGSSTPAFVYFGLTDCVVDASCRLPGARNLEELWNMMATGADLREELPTDRFDIHGSFRTTQSGNFIRSAPFMEISSTIAHAPPAYTSTGTIRAFLCGRLSYHYGWSGPAKVIDTACSSSLVAINRACKAVQAGECRLRSPAGQCKPFDADADGYCRSDVADLVGELSASITASHSAAQQALYRSVLERAGIPPETVAYVEAHGTGTQAGEPLEIESVRSIFGRKLSDSSLYIGSIKGNIGHCETAAGVTGLLKLLAMIKQGQLPPQANSQKLTPEIAPLERDGDAITHACVSLQILHSLEVRSIEDAAGLLKVLERSAVFTQPAKQDVKQVVFLFSGQYDNKVGLDPSSYNHLPRGRAAVQHLRHAIGLCAVLERRRAEAMRSGRPQPRRADGARRLRRLSQKDALKPAATRAKLIEAYAGPERGAMLALSSCSATAHNLKIACYNAPTALVVARTTAATDAAESCEKSRACGSPASHARNPVFFSEAIRRVEECLGSSVFWLEAGVNTPVASKAGSPKAVDTIAGVTSRLWANGLSASHWRLMAHSKADRQRVPRPVPASQSSLSTEIERYRKIVGGRAVRHRALCPAFMYMECVTMSLQLLLEDTGNDLIGKGASLVFGDRSISAPLGFTSEGDVRLVLGAMERIERRASEDAERLMSKRAYSLFGRVVEYAPFFKAIHTLMLNQQEGVATVRLPLEQPGREESTAWKICDTVAVDALIQLVGLLMNSDHSVAADEVVVMVGQDRAVLSPAAKMDGLAEQWRGNLCPKLWTRPSAKWHLQTKLGYVFEFKPRNRVAALHELMAAHGSYAEFSLAPQHTTFHISNRTSVEAGPESNVHPILAVAGRPIDRVKSFVDLEKGDVVVDYRDGDEAVVAALKKTFEGRPPLEHAADAVAEGNSGKIIGQLFREKGNGKTGRFTFVNPVNKEEVSPYVEQVMAFVRSVHKVFEAKDFALSSLTRRTPHRFLHGHLGADPRNAENVQLLVVAQDLRTAALSTAKACSSGMDAPGMVIPVAVLTSQHFQDEYWPMTVKDGGIVRITPKPF</sequence>
<name>A0AAN6Z0B9_9PEZI</name>
<keyword evidence="3 4" id="KW-0808">Transferase</keyword>
<dbReference type="PROSITE" id="PS52004">
    <property type="entry name" value="KS3_2"/>
    <property type="match status" value="1"/>
</dbReference>
<protein>
    <recommendedName>
        <fullName evidence="5">Ketosynthase family 3 (KS3) domain-containing protein</fullName>
    </recommendedName>
</protein>
<dbReference type="GO" id="GO:0006633">
    <property type="term" value="P:fatty acid biosynthetic process"/>
    <property type="evidence" value="ECO:0007669"/>
    <property type="project" value="InterPro"/>
</dbReference>
<dbReference type="EMBL" id="MU853240">
    <property type="protein sequence ID" value="KAK4120188.1"/>
    <property type="molecule type" value="Genomic_DNA"/>
</dbReference>
<evidence type="ECO:0000259" key="5">
    <source>
        <dbReference type="PROSITE" id="PS52004"/>
    </source>
</evidence>
<dbReference type="InterPro" id="IPR014030">
    <property type="entry name" value="Ketoacyl_synth_N"/>
</dbReference>
<dbReference type="PANTHER" id="PTHR43775">
    <property type="entry name" value="FATTY ACID SYNTHASE"/>
    <property type="match status" value="1"/>
</dbReference>
<keyword evidence="7" id="KW-1185">Reference proteome</keyword>
<keyword evidence="1" id="KW-0596">Phosphopantetheine</keyword>
<accession>A0AAN6Z0B9</accession>
<dbReference type="GO" id="GO:0004312">
    <property type="term" value="F:fatty acid synthase activity"/>
    <property type="evidence" value="ECO:0007669"/>
    <property type="project" value="TreeGrafter"/>
</dbReference>
<evidence type="ECO:0000256" key="4">
    <source>
        <dbReference type="RuleBase" id="RU003694"/>
    </source>
</evidence>
<dbReference type="PROSITE" id="PS00606">
    <property type="entry name" value="KS3_1"/>
    <property type="match status" value="1"/>
</dbReference>
<dbReference type="Gene3D" id="3.40.47.10">
    <property type="match status" value="3"/>
</dbReference>
<evidence type="ECO:0000313" key="7">
    <source>
        <dbReference type="Proteomes" id="UP001302602"/>
    </source>
</evidence>
<evidence type="ECO:0000256" key="1">
    <source>
        <dbReference type="ARBA" id="ARBA00022450"/>
    </source>
</evidence>
<dbReference type="AlphaFoldDB" id="A0AAN6Z0B9"/>
<dbReference type="GO" id="GO:0044550">
    <property type="term" value="P:secondary metabolite biosynthetic process"/>
    <property type="evidence" value="ECO:0007669"/>
    <property type="project" value="TreeGrafter"/>
</dbReference>
<reference evidence="6" key="1">
    <citation type="journal article" date="2023" name="Mol. Phylogenet. Evol.">
        <title>Genome-scale phylogeny and comparative genomics of the fungal order Sordariales.</title>
        <authorList>
            <person name="Hensen N."/>
            <person name="Bonometti L."/>
            <person name="Westerberg I."/>
            <person name="Brannstrom I.O."/>
            <person name="Guillou S."/>
            <person name="Cros-Aarteil S."/>
            <person name="Calhoun S."/>
            <person name="Haridas S."/>
            <person name="Kuo A."/>
            <person name="Mondo S."/>
            <person name="Pangilinan J."/>
            <person name="Riley R."/>
            <person name="LaButti K."/>
            <person name="Andreopoulos B."/>
            <person name="Lipzen A."/>
            <person name="Chen C."/>
            <person name="Yan M."/>
            <person name="Daum C."/>
            <person name="Ng V."/>
            <person name="Clum A."/>
            <person name="Steindorff A."/>
            <person name="Ohm R.A."/>
            <person name="Martin F."/>
            <person name="Silar P."/>
            <person name="Natvig D.O."/>
            <person name="Lalanne C."/>
            <person name="Gautier V."/>
            <person name="Ament-Velasquez S.L."/>
            <person name="Kruys A."/>
            <person name="Hutchinson M.I."/>
            <person name="Powell A.J."/>
            <person name="Barry K."/>
            <person name="Miller A.N."/>
            <person name="Grigoriev I.V."/>
            <person name="Debuchy R."/>
            <person name="Gladieux P."/>
            <person name="Hiltunen Thoren M."/>
            <person name="Johannesson H."/>
        </authorList>
    </citation>
    <scope>NUCLEOTIDE SEQUENCE</scope>
    <source>
        <strain evidence="6">CBS 731.68</strain>
    </source>
</reference>
<dbReference type="PANTHER" id="PTHR43775:SF21">
    <property type="entry name" value="NON-REDUCING POLYKETIDE SYNTHASE AUSA-RELATED"/>
    <property type="match status" value="1"/>
</dbReference>
<proteinExistence type="inferred from homology"/>
<dbReference type="GeneID" id="87828218"/>
<dbReference type="Proteomes" id="UP001302602">
    <property type="component" value="Unassembled WGS sequence"/>
</dbReference>
<organism evidence="6 7">
    <name type="scientific">Parathielavia appendiculata</name>
    <dbReference type="NCBI Taxonomy" id="2587402"/>
    <lineage>
        <taxon>Eukaryota</taxon>
        <taxon>Fungi</taxon>
        <taxon>Dikarya</taxon>
        <taxon>Ascomycota</taxon>
        <taxon>Pezizomycotina</taxon>
        <taxon>Sordariomycetes</taxon>
        <taxon>Sordariomycetidae</taxon>
        <taxon>Sordariales</taxon>
        <taxon>Chaetomiaceae</taxon>
        <taxon>Parathielavia</taxon>
    </lineage>
</organism>
<dbReference type="InterPro" id="IPR020841">
    <property type="entry name" value="PKS_Beta-ketoAc_synthase_dom"/>
</dbReference>
<comment type="caution">
    <text evidence="6">The sequence shown here is derived from an EMBL/GenBank/DDBJ whole genome shotgun (WGS) entry which is preliminary data.</text>
</comment>
<dbReference type="InterPro" id="IPR042104">
    <property type="entry name" value="PKS_dehydratase_sf"/>
</dbReference>
<evidence type="ECO:0000313" key="6">
    <source>
        <dbReference type="EMBL" id="KAK4120188.1"/>
    </source>
</evidence>
<comment type="similarity">
    <text evidence="4">Belongs to the thiolase-like superfamily. Beta-ketoacyl-ACP synthases family.</text>
</comment>
<dbReference type="Pfam" id="PF00109">
    <property type="entry name" value="ketoacyl-synt"/>
    <property type="match status" value="1"/>
</dbReference>
<evidence type="ECO:0000256" key="2">
    <source>
        <dbReference type="ARBA" id="ARBA00022553"/>
    </source>
</evidence>
<dbReference type="SUPFAM" id="SSF53901">
    <property type="entry name" value="Thiolase-like"/>
    <property type="match status" value="1"/>
</dbReference>
<gene>
    <name evidence="6" type="ORF">N657DRAFT_636661</name>
</gene>
<dbReference type="Gene3D" id="3.40.366.10">
    <property type="entry name" value="Malonyl-Coenzyme A Acyl Carrier Protein, domain 2"/>
    <property type="match status" value="1"/>
</dbReference>
<keyword evidence="2" id="KW-0597">Phosphoprotein</keyword>
<dbReference type="InterPro" id="IPR016039">
    <property type="entry name" value="Thiolase-like"/>
</dbReference>
<dbReference type="Gene3D" id="3.10.129.110">
    <property type="entry name" value="Polyketide synthase dehydratase"/>
    <property type="match status" value="1"/>
</dbReference>
<dbReference type="InterPro" id="IPR018201">
    <property type="entry name" value="Ketoacyl_synth_AS"/>
</dbReference>
<dbReference type="InterPro" id="IPR014031">
    <property type="entry name" value="Ketoacyl_synth_C"/>
</dbReference>
<dbReference type="InterPro" id="IPR001227">
    <property type="entry name" value="Ac_transferase_dom_sf"/>
</dbReference>
<dbReference type="Pfam" id="PF02801">
    <property type="entry name" value="Ketoacyl-synt_C"/>
    <property type="match status" value="1"/>
</dbReference>
<dbReference type="CDD" id="cd00833">
    <property type="entry name" value="PKS"/>
    <property type="match status" value="1"/>
</dbReference>
<feature type="domain" description="Ketosynthase family 3 (KS3)" evidence="5">
    <location>
        <begin position="168"/>
        <end position="452"/>
    </location>
</feature>